<comment type="caution">
    <text evidence="5">The sequence shown here is derived from an EMBL/GenBank/DDBJ whole genome shotgun (WGS) entry which is preliminary data.</text>
</comment>
<comment type="similarity">
    <text evidence="1 3">Belongs to the EXO70 family.</text>
</comment>
<dbReference type="Pfam" id="PF03081">
    <property type="entry name" value="Exo70_C"/>
    <property type="match status" value="1"/>
</dbReference>
<evidence type="ECO:0000256" key="3">
    <source>
        <dbReference type="RuleBase" id="RU365026"/>
    </source>
</evidence>
<keyword evidence="3" id="KW-0268">Exocytosis</keyword>
<dbReference type="Proteomes" id="UP000265520">
    <property type="component" value="Unassembled WGS sequence"/>
</dbReference>
<sequence length="362" mass="42446">MFGRWMTASDVALTILFPIERQLCDHVFSGFSTAGSNCFIEVCQEATFQLLNLANTVSSGSPSKWRLFKMLDIFKQLHSLIPKFQSLFPDSTLQYQAIAVQNRLGEASRDLFMEMHNFIFRVPAAPNFFASYRKYYPMAAEVMSYVTSACRSQRTLEQILQEYSVVDNEVEASSFFLKQMEKIIRMLQKKLIVMSKKYKDPSLRHIFMVNNRSHIEAMNKSWELETILGNDWFQNNKEKIQQNLEFYKRNSWNEVLEFLKLDSNEKLALNDNITEEVLKEKIDLFNSRFEDICRVQSEWFVYDNKLREEIISSVGNILLPAYGIFVGRLQDILGNQAYKYIKYGMFEIQDLLNHLFLGKKNI</sequence>
<proteinExistence type="inferred from homology"/>
<protein>
    <recommendedName>
        <fullName evidence="3">Exocyst subunit Exo70 family protein</fullName>
    </recommendedName>
</protein>
<dbReference type="PANTHER" id="PTHR12542:SF180">
    <property type="entry name" value="EXOCYST SUBUNIT EXO70 FAMILY PROTEIN"/>
    <property type="match status" value="1"/>
</dbReference>
<dbReference type="InterPro" id="IPR004140">
    <property type="entry name" value="Exo70"/>
</dbReference>
<organism evidence="5 6">
    <name type="scientific">Trifolium medium</name>
    <dbReference type="NCBI Taxonomy" id="97028"/>
    <lineage>
        <taxon>Eukaryota</taxon>
        <taxon>Viridiplantae</taxon>
        <taxon>Streptophyta</taxon>
        <taxon>Embryophyta</taxon>
        <taxon>Tracheophyta</taxon>
        <taxon>Spermatophyta</taxon>
        <taxon>Magnoliopsida</taxon>
        <taxon>eudicotyledons</taxon>
        <taxon>Gunneridae</taxon>
        <taxon>Pentapetalae</taxon>
        <taxon>rosids</taxon>
        <taxon>fabids</taxon>
        <taxon>Fabales</taxon>
        <taxon>Fabaceae</taxon>
        <taxon>Papilionoideae</taxon>
        <taxon>50 kb inversion clade</taxon>
        <taxon>NPAAA clade</taxon>
        <taxon>Hologalegina</taxon>
        <taxon>IRL clade</taxon>
        <taxon>Trifolieae</taxon>
        <taxon>Trifolium</taxon>
    </lineage>
</organism>
<dbReference type="InterPro" id="IPR046364">
    <property type="entry name" value="Exo70_C"/>
</dbReference>
<evidence type="ECO:0000256" key="2">
    <source>
        <dbReference type="ARBA" id="ARBA00022448"/>
    </source>
</evidence>
<accession>A0A392MAR7</accession>
<dbReference type="GO" id="GO:0006887">
    <property type="term" value="P:exocytosis"/>
    <property type="evidence" value="ECO:0007669"/>
    <property type="project" value="UniProtKB-KW"/>
</dbReference>
<keyword evidence="6" id="KW-1185">Reference proteome</keyword>
<dbReference type="GO" id="GO:0015031">
    <property type="term" value="P:protein transport"/>
    <property type="evidence" value="ECO:0007669"/>
    <property type="project" value="UniProtKB-KW"/>
</dbReference>
<evidence type="ECO:0000256" key="1">
    <source>
        <dbReference type="ARBA" id="ARBA00006756"/>
    </source>
</evidence>
<dbReference type="AlphaFoldDB" id="A0A392MAR7"/>
<dbReference type="GO" id="GO:0000145">
    <property type="term" value="C:exocyst"/>
    <property type="evidence" value="ECO:0007669"/>
    <property type="project" value="InterPro"/>
</dbReference>
<feature type="domain" description="Exocyst complex subunit Exo70 C-terminal" evidence="4">
    <location>
        <begin position="4"/>
        <end position="353"/>
    </location>
</feature>
<gene>
    <name evidence="5" type="ORF">A2U01_0004133</name>
</gene>
<evidence type="ECO:0000313" key="6">
    <source>
        <dbReference type="Proteomes" id="UP000265520"/>
    </source>
</evidence>
<name>A0A392MAR7_9FABA</name>
<dbReference type="PANTHER" id="PTHR12542">
    <property type="entry name" value="EXOCYST COMPLEX PROTEIN EXO70"/>
    <property type="match status" value="1"/>
</dbReference>
<reference evidence="5 6" key="1">
    <citation type="journal article" date="2018" name="Front. Plant Sci.">
        <title>Red Clover (Trifolium pratense) and Zigzag Clover (T. medium) - A Picture of Genomic Similarities and Differences.</title>
        <authorList>
            <person name="Dluhosova J."/>
            <person name="Istvanek J."/>
            <person name="Nedelnik J."/>
            <person name="Repkova J."/>
        </authorList>
    </citation>
    <scope>NUCLEOTIDE SEQUENCE [LARGE SCALE GENOMIC DNA]</scope>
    <source>
        <strain evidence="6">cv. 10/8</strain>
        <tissue evidence="5">Leaf</tissue>
    </source>
</reference>
<dbReference type="GO" id="GO:0005546">
    <property type="term" value="F:phosphatidylinositol-4,5-bisphosphate binding"/>
    <property type="evidence" value="ECO:0007669"/>
    <property type="project" value="InterPro"/>
</dbReference>
<keyword evidence="3" id="KW-0653">Protein transport</keyword>
<evidence type="ECO:0000313" key="5">
    <source>
        <dbReference type="EMBL" id="MCH83314.1"/>
    </source>
</evidence>
<keyword evidence="2 3" id="KW-0813">Transport</keyword>
<dbReference type="SUPFAM" id="SSF74788">
    <property type="entry name" value="Cullin repeat-like"/>
    <property type="match status" value="1"/>
</dbReference>
<evidence type="ECO:0000259" key="4">
    <source>
        <dbReference type="Pfam" id="PF03081"/>
    </source>
</evidence>
<dbReference type="EMBL" id="LXQA010004972">
    <property type="protein sequence ID" value="MCH83314.1"/>
    <property type="molecule type" value="Genomic_DNA"/>
</dbReference>
<dbReference type="Gene3D" id="1.20.1280.170">
    <property type="entry name" value="Exocyst complex component Exo70"/>
    <property type="match status" value="1"/>
</dbReference>
<comment type="function">
    <text evidence="3">Component of the exocyst complex.</text>
</comment>
<dbReference type="InterPro" id="IPR016159">
    <property type="entry name" value="Cullin_repeat-like_dom_sf"/>
</dbReference>